<gene>
    <name evidence="6" type="ORF">BCO9919_05924</name>
</gene>
<evidence type="ECO:0000256" key="2">
    <source>
        <dbReference type="ARBA" id="ARBA00022723"/>
    </source>
</evidence>
<name>A0A6J5JNL5_9BURK</name>
<evidence type="ECO:0000256" key="1">
    <source>
        <dbReference type="ARBA" id="ARBA00006787"/>
    </source>
</evidence>
<comment type="similarity">
    <text evidence="1">Belongs to the carotenoid oxygenase family.</text>
</comment>
<accession>A0A6J5JNL5</accession>
<evidence type="ECO:0000256" key="3">
    <source>
        <dbReference type="ARBA" id="ARBA00023002"/>
    </source>
</evidence>
<dbReference type="GO" id="GO:0010436">
    <property type="term" value="F:carotenoid dioxygenase activity"/>
    <property type="evidence" value="ECO:0007669"/>
    <property type="project" value="TreeGrafter"/>
</dbReference>
<dbReference type="GO" id="GO:0016121">
    <property type="term" value="P:carotene catabolic process"/>
    <property type="evidence" value="ECO:0007669"/>
    <property type="project" value="TreeGrafter"/>
</dbReference>
<keyword evidence="6" id="KW-0223">Dioxygenase</keyword>
<dbReference type="EMBL" id="CABWIK020000050">
    <property type="protein sequence ID" value="CAB3973736.1"/>
    <property type="molecule type" value="Genomic_DNA"/>
</dbReference>
<keyword evidence="2 5" id="KW-0479">Metal-binding</keyword>
<dbReference type="PANTHER" id="PTHR10543">
    <property type="entry name" value="BETA-CAROTENE DIOXYGENASE"/>
    <property type="match status" value="1"/>
</dbReference>
<dbReference type="Proteomes" id="UP000494322">
    <property type="component" value="Unassembled WGS sequence"/>
</dbReference>
<dbReference type="AlphaFoldDB" id="A0A6J5JNL5"/>
<dbReference type="InterPro" id="IPR004294">
    <property type="entry name" value="Carotenoid_Oase"/>
</dbReference>
<feature type="binding site" evidence="5">
    <location>
        <position position="198"/>
    </location>
    <ligand>
        <name>Fe cation</name>
        <dbReference type="ChEBI" id="CHEBI:24875"/>
        <note>catalytic</note>
    </ligand>
</feature>
<evidence type="ECO:0000256" key="4">
    <source>
        <dbReference type="ARBA" id="ARBA00023004"/>
    </source>
</evidence>
<dbReference type="GO" id="GO:0046872">
    <property type="term" value="F:metal ion binding"/>
    <property type="evidence" value="ECO:0007669"/>
    <property type="project" value="UniProtKB-KW"/>
</dbReference>
<dbReference type="Pfam" id="PF03055">
    <property type="entry name" value="RPE65"/>
    <property type="match status" value="1"/>
</dbReference>
<dbReference type="RefSeq" id="WP_175240379.1">
    <property type="nucleotide sequence ID" value="NZ_CABWIK020000050.1"/>
</dbReference>
<evidence type="ECO:0000256" key="5">
    <source>
        <dbReference type="PIRSR" id="PIRSR604294-1"/>
    </source>
</evidence>
<evidence type="ECO:0000313" key="7">
    <source>
        <dbReference type="Proteomes" id="UP000494322"/>
    </source>
</evidence>
<reference evidence="6 7" key="1">
    <citation type="submission" date="2020-04" db="EMBL/GenBank/DDBJ databases">
        <authorList>
            <person name="Depoorter E."/>
        </authorList>
    </citation>
    <scope>NUCLEOTIDE SEQUENCE [LARGE SCALE GENOMIC DNA]</scope>
    <source>
        <strain evidence="6 7">BCC0132</strain>
    </source>
</reference>
<feature type="binding site" evidence="5">
    <location>
        <position position="261"/>
    </location>
    <ligand>
        <name>Fe cation</name>
        <dbReference type="ChEBI" id="CHEBI:24875"/>
        <note>catalytic</note>
    </ligand>
</feature>
<evidence type="ECO:0000313" key="6">
    <source>
        <dbReference type="EMBL" id="CAB3973736.1"/>
    </source>
</evidence>
<feature type="binding site" evidence="5">
    <location>
        <position position="150"/>
    </location>
    <ligand>
        <name>Fe cation</name>
        <dbReference type="ChEBI" id="CHEBI:24875"/>
        <note>catalytic</note>
    </ligand>
</feature>
<dbReference type="PANTHER" id="PTHR10543:SF89">
    <property type="entry name" value="CAROTENOID 9,10(9',10')-CLEAVAGE DIOXYGENASE 1"/>
    <property type="match status" value="1"/>
</dbReference>
<protein>
    <submittedName>
        <fullName evidence="6">Carotenoid 9,10-9',10' cleavage dioxygenase</fullName>
    </submittedName>
</protein>
<organism evidence="6 7">
    <name type="scientific">Burkholderia cenocepacia</name>
    <dbReference type="NCBI Taxonomy" id="95486"/>
    <lineage>
        <taxon>Bacteria</taxon>
        <taxon>Pseudomonadati</taxon>
        <taxon>Pseudomonadota</taxon>
        <taxon>Betaproteobacteria</taxon>
        <taxon>Burkholderiales</taxon>
        <taxon>Burkholderiaceae</taxon>
        <taxon>Burkholderia</taxon>
        <taxon>Burkholderia cepacia complex</taxon>
    </lineage>
</organism>
<proteinExistence type="inferred from homology"/>
<feature type="binding site" evidence="5">
    <location>
        <position position="435"/>
    </location>
    <ligand>
        <name>Fe cation</name>
        <dbReference type="ChEBI" id="CHEBI:24875"/>
        <note>catalytic</note>
    </ligand>
</feature>
<keyword evidence="4 5" id="KW-0408">Iron</keyword>
<comment type="cofactor">
    <cofactor evidence="5">
        <name>Fe(2+)</name>
        <dbReference type="ChEBI" id="CHEBI:29033"/>
    </cofactor>
    <text evidence="5">Binds 1 Fe(2+) ion per subunit.</text>
</comment>
<sequence>MTAFDLNRGAIAPVADEADLVDLRVTGTIPHELAGTLLRNGPNPPGGRFEGNDMLSWWPEAAMLHAIAFEGGRATGYRNRWARTQRWAAVHAPEAASQLPDTNPNVNVLQHAGELLALAEGGAPFAITAALDSLGVPARHAGLGGGMTAHPKVDSVTGELIAFRADWRAPWLRYGVADAQGVQRVDLEIALNAPSMMHDLAITETRSLLLDLNVGYDFSLLKHGHRMPLRWHDDRPARIGVIPRHGGAVRWFDVEPCFILHVVNAYDCDASCIVLDAVRYPSFLRLDAGTGRFADNPVGELWRYVIDTANGLIDEGPLADGGIEMPRINESRTGRRYRYLYAVEQPNSVEMRGVMRFDHASGTTMHYAVPPGDQNSEPVFVPRPGGANEDDGWLLVMVYRAATDTSDVVILDARAIDAGPVATVHLPRRVPAGFHGAWVPRERRT</sequence>
<keyword evidence="3" id="KW-0560">Oxidoreductase</keyword>